<dbReference type="SMART" id="SM00237">
    <property type="entry name" value="Calx_beta"/>
    <property type="match status" value="2"/>
</dbReference>
<organism evidence="7 8">
    <name type="scientific">Thalassovita mangrovi</name>
    <dbReference type="NCBI Taxonomy" id="2692236"/>
    <lineage>
        <taxon>Bacteria</taxon>
        <taxon>Pseudomonadati</taxon>
        <taxon>Pseudomonadota</taxon>
        <taxon>Alphaproteobacteria</taxon>
        <taxon>Rhodobacterales</taxon>
        <taxon>Roseobacteraceae</taxon>
        <taxon>Thalassovita</taxon>
    </lineage>
</organism>
<dbReference type="SUPFAM" id="SSF141072">
    <property type="entry name" value="CalX-like"/>
    <property type="match status" value="2"/>
</dbReference>
<dbReference type="SUPFAM" id="SSF53955">
    <property type="entry name" value="Lysozyme-like"/>
    <property type="match status" value="1"/>
</dbReference>
<protein>
    <recommendedName>
        <fullName evidence="6">Calx-beta domain-containing protein</fullName>
    </recommendedName>
</protein>
<keyword evidence="3" id="KW-0732">Signal</keyword>
<dbReference type="PRINTS" id="PR00313">
    <property type="entry name" value="CABNDNGRPT"/>
</dbReference>
<dbReference type="InterPro" id="IPR003644">
    <property type="entry name" value="Calx_beta"/>
</dbReference>
<dbReference type="Proteomes" id="UP000479043">
    <property type="component" value="Unassembled WGS sequence"/>
</dbReference>
<dbReference type="PROSITE" id="PS00330">
    <property type="entry name" value="HEMOLYSIN_CALCIUM"/>
    <property type="match status" value="1"/>
</dbReference>
<dbReference type="InterPro" id="IPR038081">
    <property type="entry name" value="CalX-like_sf"/>
</dbReference>
<dbReference type="Gene3D" id="2.150.10.10">
    <property type="entry name" value="Serralysin-like metalloprotease, C-terminal"/>
    <property type="match status" value="3"/>
</dbReference>
<evidence type="ECO:0000313" key="8">
    <source>
        <dbReference type="Proteomes" id="UP000479043"/>
    </source>
</evidence>
<evidence type="ECO:0000256" key="2">
    <source>
        <dbReference type="ARBA" id="ARBA00022525"/>
    </source>
</evidence>
<gene>
    <name evidence="7" type="ORF">GR167_16505</name>
</gene>
<proteinExistence type="predicted"/>
<dbReference type="InterPro" id="IPR050557">
    <property type="entry name" value="RTX_toxin/Mannuronan_C5-epim"/>
</dbReference>
<keyword evidence="5" id="KW-0106">Calcium</keyword>
<dbReference type="PANTHER" id="PTHR38340:SF1">
    <property type="entry name" value="S-LAYER PROTEIN"/>
    <property type="match status" value="1"/>
</dbReference>
<feature type="domain" description="Calx-beta" evidence="6">
    <location>
        <begin position="105"/>
        <end position="208"/>
    </location>
</feature>
<evidence type="ECO:0000256" key="5">
    <source>
        <dbReference type="ARBA" id="ARBA00022837"/>
    </source>
</evidence>
<dbReference type="Pfam" id="PF00353">
    <property type="entry name" value="HemolysinCabind"/>
    <property type="match status" value="3"/>
</dbReference>
<dbReference type="InterPro" id="IPR018511">
    <property type="entry name" value="Hemolysin-typ_Ca-bd_CS"/>
</dbReference>
<evidence type="ECO:0000313" key="7">
    <source>
        <dbReference type="EMBL" id="MYM56920.1"/>
    </source>
</evidence>
<evidence type="ECO:0000256" key="1">
    <source>
        <dbReference type="ARBA" id="ARBA00004613"/>
    </source>
</evidence>
<evidence type="ECO:0000259" key="6">
    <source>
        <dbReference type="SMART" id="SM00237"/>
    </source>
</evidence>
<keyword evidence="4" id="KW-0677">Repeat</keyword>
<evidence type="ECO:0000256" key="4">
    <source>
        <dbReference type="ARBA" id="ARBA00022737"/>
    </source>
</evidence>
<dbReference type="GO" id="GO:0016020">
    <property type="term" value="C:membrane"/>
    <property type="evidence" value="ECO:0007669"/>
    <property type="project" value="InterPro"/>
</dbReference>
<dbReference type="GO" id="GO:0007154">
    <property type="term" value="P:cell communication"/>
    <property type="evidence" value="ECO:0007669"/>
    <property type="project" value="InterPro"/>
</dbReference>
<keyword evidence="2" id="KW-0964">Secreted</keyword>
<feature type="domain" description="Calx-beta" evidence="6">
    <location>
        <begin position="1"/>
        <end position="91"/>
    </location>
</feature>
<dbReference type="InterPro" id="IPR001343">
    <property type="entry name" value="Hemolysn_Ca-bd"/>
</dbReference>
<name>A0A6L8LQS2_9RHOB</name>
<dbReference type="Pfam" id="PF03160">
    <property type="entry name" value="Calx-beta"/>
    <property type="match status" value="2"/>
</dbReference>
<dbReference type="InterPro" id="IPR023346">
    <property type="entry name" value="Lysozyme-like_dom_sf"/>
</dbReference>
<comment type="subcellular location">
    <subcellularLocation>
        <location evidence="1">Secreted</location>
    </subcellularLocation>
</comment>
<dbReference type="AlphaFoldDB" id="A0A6L8LQS2"/>
<dbReference type="PANTHER" id="PTHR38340">
    <property type="entry name" value="S-LAYER PROTEIN"/>
    <property type="match status" value="1"/>
</dbReference>
<keyword evidence="8" id="KW-1185">Reference proteome</keyword>
<dbReference type="GO" id="GO:0005509">
    <property type="term" value="F:calcium ion binding"/>
    <property type="evidence" value="ECO:0007669"/>
    <property type="project" value="InterPro"/>
</dbReference>
<dbReference type="Gene3D" id="1.10.530.10">
    <property type="match status" value="1"/>
</dbReference>
<dbReference type="RefSeq" id="WP_160974830.1">
    <property type="nucleotide sequence ID" value="NZ_WWEN01000008.1"/>
</dbReference>
<evidence type="ECO:0000256" key="3">
    <source>
        <dbReference type="ARBA" id="ARBA00022729"/>
    </source>
</evidence>
<dbReference type="EMBL" id="WWEN01000008">
    <property type="protein sequence ID" value="MYM56920.1"/>
    <property type="molecule type" value="Genomic_DNA"/>
</dbReference>
<accession>A0A6L8LQS2</accession>
<sequence length="750" mass="78615">MTTYSMVPVTTSVDEDAGSITFTITRSDVLTAETIYFSTLVTEGYANEGDYEGIVNQAVTFDAWDSSATVTVTLTDDSIAEGSERFGAIIQSDPSDPVTIYLDRSTFTIEDDDPASPETGYAMVPVTTSVAEGAGTITFTITRSGDLTAETVYFSTLITEGYANEGDYEGIVNQEVTFGAGESSATVTVTLTDDSITEGSERFGAIIQRNISDPVATYLARSTFTIEDDDPDPYDDGWDIVVLESPGIIDGATPGPDAVTIFPAVVEADPAFQQAIIDLAEKYAIPAAYLLAIMDFETAGTFSPSLQNPISGAVGLLQFTQIGISGWDVTLEQLAAMSAAQQMEWVEMYFDRYIAPGSAPSVSDLYMSVLWPVAADQPDDYVLFSEGSLYYSQNAALDLDGDGEVTKLEASAAVTALIADYLTLETQILQGDGAEDRLLVRAVAGQANDVRIAAEDGAVAVYSNDGDTPNLIVSSYGELHFQGGEFEDRITVEDLSGTDVADNALHLFGAGGDDVLEASSMPLSIHAAGGDGDDLIFAGLSDDAIEGGLGRDTLVGGDGDDTIFGSEADNDSSEDLRDVVYAGAGRDVIDGGYGNDELRGDAGDDTITGGFGADTVIGGTGDDVLTGQALSDLILGGDGMDFINGGFGHDRLMGGDGADRFFHLGIEGHGSDWIQDFDSVEGDVLQFGGSATADQFQVNFANTENAGSADIDEAFVIYRPTGQILWALVDGGALGGISLSVADDVFNLLA</sequence>
<dbReference type="GO" id="GO:0005576">
    <property type="term" value="C:extracellular region"/>
    <property type="evidence" value="ECO:0007669"/>
    <property type="project" value="UniProtKB-SubCell"/>
</dbReference>
<dbReference type="InterPro" id="IPR011049">
    <property type="entry name" value="Serralysin-like_metalloprot_C"/>
</dbReference>
<comment type="caution">
    <text evidence="7">The sequence shown here is derived from an EMBL/GenBank/DDBJ whole genome shotgun (WGS) entry which is preliminary data.</text>
</comment>
<dbReference type="Gene3D" id="2.60.40.2030">
    <property type="match status" value="2"/>
</dbReference>
<reference evidence="7 8" key="1">
    <citation type="submission" date="2020-01" db="EMBL/GenBank/DDBJ databases">
        <authorList>
            <person name="Chen S."/>
        </authorList>
    </citation>
    <scope>NUCLEOTIDE SEQUENCE [LARGE SCALE GENOMIC DNA]</scope>
    <source>
        <strain evidence="7 8">GS-10</strain>
    </source>
</reference>
<dbReference type="SUPFAM" id="SSF51120">
    <property type="entry name" value="beta-Roll"/>
    <property type="match status" value="2"/>
</dbReference>